<dbReference type="STRING" id="56216.A0A1A6GJ74"/>
<evidence type="ECO:0000313" key="1">
    <source>
        <dbReference type="EMBL" id="OBS66318.1"/>
    </source>
</evidence>
<dbReference type="Proteomes" id="UP000092124">
    <property type="component" value="Unassembled WGS sequence"/>
</dbReference>
<feature type="non-terminal residue" evidence="1">
    <location>
        <position position="112"/>
    </location>
</feature>
<sequence>MKYHVQKMTPEIDQNKDHMIEILEGKESYIYKWTRDNIWPELNVDKGPVSILMTSFSQYISGEISPSIDEMDSSAFLDKLVQEKQLLLSFRAVMQKSPPVRCTFTTAASKRL</sequence>
<comment type="caution">
    <text evidence="1">The sequence shown here is derived from an EMBL/GenBank/DDBJ whole genome shotgun (WGS) entry which is preliminary data.</text>
</comment>
<evidence type="ECO:0000313" key="2">
    <source>
        <dbReference type="Proteomes" id="UP000092124"/>
    </source>
</evidence>
<protein>
    <submittedName>
        <fullName evidence="1">Uncharacterized protein</fullName>
    </submittedName>
</protein>
<dbReference type="OrthoDB" id="514777at2759"/>
<proteinExistence type="predicted"/>
<accession>A0A1A6GJ74</accession>
<organism evidence="1 2">
    <name type="scientific">Neotoma lepida</name>
    <name type="common">Desert woodrat</name>
    <dbReference type="NCBI Taxonomy" id="56216"/>
    <lineage>
        <taxon>Eukaryota</taxon>
        <taxon>Metazoa</taxon>
        <taxon>Chordata</taxon>
        <taxon>Craniata</taxon>
        <taxon>Vertebrata</taxon>
        <taxon>Euteleostomi</taxon>
        <taxon>Mammalia</taxon>
        <taxon>Eutheria</taxon>
        <taxon>Euarchontoglires</taxon>
        <taxon>Glires</taxon>
        <taxon>Rodentia</taxon>
        <taxon>Myomorpha</taxon>
        <taxon>Muroidea</taxon>
        <taxon>Cricetidae</taxon>
        <taxon>Neotominae</taxon>
        <taxon>Neotoma</taxon>
    </lineage>
</organism>
<reference evidence="1 2" key="1">
    <citation type="submission" date="2016-06" db="EMBL/GenBank/DDBJ databases">
        <title>The Draft Genome Sequence and Annotation of the Desert Woodrat Neotoma lepida.</title>
        <authorList>
            <person name="Campbell M."/>
            <person name="Oakeson K.F."/>
            <person name="Yandell M."/>
            <person name="Halpert J.R."/>
            <person name="Dearing D."/>
        </authorList>
    </citation>
    <scope>NUCLEOTIDE SEQUENCE [LARGE SCALE GENOMIC DNA]</scope>
    <source>
        <strain evidence="1">417</strain>
        <tissue evidence="1">Liver</tissue>
    </source>
</reference>
<name>A0A1A6GJ74_NEOLE</name>
<keyword evidence="2" id="KW-1185">Reference proteome</keyword>
<dbReference type="AlphaFoldDB" id="A0A1A6GJ74"/>
<gene>
    <name evidence="1" type="ORF">A6R68_05140</name>
</gene>
<dbReference type="EMBL" id="LZPO01087313">
    <property type="protein sequence ID" value="OBS66318.1"/>
    <property type="molecule type" value="Genomic_DNA"/>
</dbReference>